<organism evidence="2 3">
    <name type="scientific">Sorangium cellulosum</name>
    <name type="common">Polyangium cellulosum</name>
    <dbReference type="NCBI Taxonomy" id="56"/>
    <lineage>
        <taxon>Bacteria</taxon>
        <taxon>Pseudomonadati</taxon>
        <taxon>Myxococcota</taxon>
        <taxon>Polyangia</taxon>
        <taxon>Polyangiales</taxon>
        <taxon>Polyangiaceae</taxon>
        <taxon>Sorangium</taxon>
    </lineage>
</organism>
<protein>
    <submittedName>
        <fullName evidence="2">Uncharacterized protein</fullName>
    </submittedName>
</protein>
<gene>
    <name evidence="2" type="ORF">SOCE26_016510</name>
</gene>
<feature type="region of interest" description="Disordered" evidence="1">
    <location>
        <begin position="1"/>
        <end position="30"/>
    </location>
</feature>
<dbReference type="Proteomes" id="UP000238348">
    <property type="component" value="Chromosome"/>
</dbReference>
<evidence type="ECO:0000256" key="1">
    <source>
        <dbReference type="SAM" id="MobiDB-lite"/>
    </source>
</evidence>
<dbReference type="EMBL" id="CP012673">
    <property type="protein sequence ID" value="AUX40252.1"/>
    <property type="molecule type" value="Genomic_DNA"/>
</dbReference>
<proteinExistence type="predicted"/>
<evidence type="ECO:0000313" key="3">
    <source>
        <dbReference type="Proteomes" id="UP000238348"/>
    </source>
</evidence>
<sequence>MHLVTDGRAADQLTTDRRAREAPWMEESAA</sequence>
<evidence type="ECO:0000313" key="2">
    <source>
        <dbReference type="EMBL" id="AUX40252.1"/>
    </source>
</evidence>
<accession>A0A2L0ELW5</accession>
<feature type="compositionally biased region" description="Basic and acidic residues" evidence="1">
    <location>
        <begin position="14"/>
        <end position="23"/>
    </location>
</feature>
<name>A0A2L0ELW5_SORCE</name>
<dbReference type="AlphaFoldDB" id="A0A2L0ELW5"/>
<reference evidence="2 3" key="1">
    <citation type="submission" date="2015-09" db="EMBL/GenBank/DDBJ databases">
        <title>Sorangium comparison.</title>
        <authorList>
            <person name="Zaburannyi N."/>
            <person name="Bunk B."/>
            <person name="Overmann J."/>
            <person name="Mueller R."/>
        </authorList>
    </citation>
    <scope>NUCLEOTIDE SEQUENCE [LARGE SCALE GENOMIC DNA]</scope>
    <source>
        <strain evidence="2 3">So ce26</strain>
    </source>
</reference>